<keyword evidence="3" id="KW-1185">Reference proteome</keyword>
<evidence type="ECO:0000313" key="2">
    <source>
        <dbReference type="EMBL" id="QER39851.1"/>
    </source>
</evidence>
<sequence>MMAKYKQFLCIFLFGLLISACQPKVSQYMNHQQTYILHLGSQGVQDFMKYTGGQVDHQPAGMNFMELDWNPPNLGKVRIEHGVNSLELDHVFSVMGAQLANDPNIKGIKSIVVNAGLTQEEFVEPKQAYAAYVELMQRINKAGWKQYFYRFSGRVAKEDNLKYLLKGRDVIDPSYIFTFDEWVKVINTIPTKSLAYRLYSNGIILNISLKQTALNEHAQEQYMLRYSFQTIRYDERNSITGSYKMDASELEEAFKKMLERNKQARLHEEKRLKTEGYRIDESYKDPDVWPYVK</sequence>
<reference evidence="2 3" key="1">
    <citation type="submission" date="2019-09" db="EMBL/GenBank/DDBJ databases">
        <title>Acinetobacter sp. C16S1 isolated from saline soil.</title>
        <authorList>
            <person name="Xu L."/>
            <person name="Sun J.-Q."/>
        </authorList>
    </citation>
    <scope>NUCLEOTIDE SEQUENCE [LARGE SCALE GENOMIC DNA]</scope>
    <source>
        <strain evidence="2 3">C16S1</strain>
    </source>
</reference>
<protein>
    <submittedName>
        <fullName evidence="2">Uncharacterized protein</fullName>
    </submittedName>
</protein>
<dbReference type="KEGG" id="asue:F2A31_09030"/>
<dbReference type="EMBL" id="CP043909">
    <property type="protein sequence ID" value="QER39851.1"/>
    <property type="molecule type" value="Genomic_DNA"/>
</dbReference>
<evidence type="ECO:0000256" key="1">
    <source>
        <dbReference type="SAM" id="SignalP"/>
    </source>
</evidence>
<dbReference type="AlphaFoldDB" id="A0A5P1USF2"/>
<proteinExistence type="predicted"/>
<gene>
    <name evidence="2" type="ORF">F2A31_09030</name>
</gene>
<dbReference type="Proteomes" id="UP000325177">
    <property type="component" value="Chromosome"/>
</dbReference>
<dbReference type="PROSITE" id="PS51257">
    <property type="entry name" value="PROKAR_LIPOPROTEIN"/>
    <property type="match status" value="1"/>
</dbReference>
<feature type="signal peptide" evidence="1">
    <location>
        <begin position="1"/>
        <end position="20"/>
    </location>
</feature>
<evidence type="ECO:0000313" key="3">
    <source>
        <dbReference type="Proteomes" id="UP000325177"/>
    </source>
</evidence>
<feature type="chain" id="PRO_5024975808" evidence="1">
    <location>
        <begin position="21"/>
        <end position="293"/>
    </location>
</feature>
<dbReference type="RefSeq" id="WP_150026111.1">
    <property type="nucleotide sequence ID" value="NZ_CP043909.1"/>
</dbReference>
<keyword evidence="1" id="KW-0732">Signal</keyword>
<organism evidence="2 3">
    <name type="scientific">Acinetobacter suaedae</name>
    <dbReference type="NCBI Taxonomy" id="2609668"/>
    <lineage>
        <taxon>Bacteria</taxon>
        <taxon>Pseudomonadati</taxon>
        <taxon>Pseudomonadota</taxon>
        <taxon>Gammaproteobacteria</taxon>
        <taxon>Moraxellales</taxon>
        <taxon>Moraxellaceae</taxon>
        <taxon>Acinetobacter</taxon>
    </lineage>
</organism>
<accession>A0A5P1USF2</accession>
<name>A0A5P1USF2_9GAMM</name>